<dbReference type="Proteomes" id="UP000431462">
    <property type="component" value="Unassembled WGS sequence"/>
</dbReference>
<proteinExistence type="predicted"/>
<protein>
    <recommendedName>
        <fullName evidence="4">Secreted protein</fullName>
    </recommendedName>
</protein>
<organism evidence="2 3">
    <name type="scientific">Marinobacter adhaerens</name>
    <dbReference type="NCBI Taxonomy" id="1033846"/>
    <lineage>
        <taxon>Bacteria</taxon>
        <taxon>Pseudomonadati</taxon>
        <taxon>Pseudomonadota</taxon>
        <taxon>Gammaproteobacteria</taxon>
        <taxon>Pseudomonadales</taxon>
        <taxon>Marinobacteraceae</taxon>
        <taxon>Marinobacter</taxon>
    </lineage>
</organism>
<evidence type="ECO:0000313" key="3">
    <source>
        <dbReference type="Proteomes" id="UP000431462"/>
    </source>
</evidence>
<gene>
    <name evidence="2" type="ORF">FH752_14095</name>
</gene>
<comment type="caution">
    <text evidence="2">The sequence shown here is derived from an EMBL/GenBank/DDBJ whole genome shotgun (WGS) entry which is preliminary data.</text>
</comment>
<feature type="signal peptide" evidence="1">
    <location>
        <begin position="1"/>
        <end position="20"/>
    </location>
</feature>
<reference evidence="2 3" key="1">
    <citation type="submission" date="2019-06" db="EMBL/GenBank/DDBJ databases">
        <title>Enrichment of Autotrophic Halophilic Microorganisms from Red Sea Brine Pool Using Microbial Electrosynthesis System.</title>
        <authorList>
            <person name="Alqahtani M.F."/>
            <person name="Bajracharya S."/>
            <person name="Katuri K.P."/>
            <person name="Ali M."/>
            <person name="Saikaly P.E."/>
        </authorList>
    </citation>
    <scope>NUCLEOTIDE SEQUENCE [LARGE SCALE GENOMIC DNA]</scope>
    <source>
        <strain evidence="2">MES15</strain>
    </source>
</reference>
<evidence type="ECO:0000256" key="1">
    <source>
        <dbReference type="SAM" id="SignalP"/>
    </source>
</evidence>
<feature type="chain" id="PRO_5032912447" description="Secreted protein" evidence="1">
    <location>
        <begin position="21"/>
        <end position="374"/>
    </location>
</feature>
<evidence type="ECO:0008006" key="4">
    <source>
        <dbReference type="Google" id="ProtNLM"/>
    </source>
</evidence>
<dbReference type="AlphaFoldDB" id="A0A844I1S8"/>
<accession>A0A844I1S8</accession>
<keyword evidence="1" id="KW-0732">Signal</keyword>
<evidence type="ECO:0000313" key="2">
    <source>
        <dbReference type="EMBL" id="MTI99744.1"/>
    </source>
</evidence>
<dbReference type="EMBL" id="VENC01000012">
    <property type="protein sequence ID" value="MTI99744.1"/>
    <property type="molecule type" value="Genomic_DNA"/>
</dbReference>
<name>A0A844I1S8_9GAMM</name>
<sequence length="374" mass="41947">MKTYKRLAFSAALMALAAIANSNCLPEKATPGDVRVVLECELSETTGEIATTKTDQMIFWQSQAATYEELAASYESSGQDSLQRLSNNLKARAKLATADIGRLEQTGNVCDLAAYKDNSWFWGAGLRLNRINSRQDARDLGQAGCASTPEIPSISIVDHVLQACESAQLCNQGLKAAKPLAEALRNSRALAQVNSQNVLSILQQQTIEKDEAWNRYLYESKPLWPWELAVTDWWHDRYDDTYTQGFRRPPPKQIILMHPSIGAEWIDNATDGDRLAPTIYVEVIGINYWNETNRWFKDSWLSSLSGASLAVTVTDRPGINTAGVGPLLTFDNTFEVGINYYGESEFGLMVGFNLMKLWRDEYEKKVRNLKDARR</sequence>